<evidence type="ECO:0000256" key="1">
    <source>
        <dbReference type="ARBA" id="ARBA00022729"/>
    </source>
</evidence>
<dbReference type="InterPro" id="IPR029058">
    <property type="entry name" value="AB_hydrolase_fold"/>
</dbReference>
<dbReference type="EMBL" id="JADOUA010000001">
    <property type="protein sequence ID" value="MBG6093685.1"/>
    <property type="molecule type" value="Genomic_DNA"/>
</dbReference>
<accession>A0A931DPF6</accession>
<evidence type="ECO:0000256" key="2">
    <source>
        <dbReference type="ARBA" id="ARBA00022801"/>
    </source>
</evidence>
<name>A0A931DPF6_9ACTN</name>
<gene>
    <name evidence="5" type="ORF">IW256_007798</name>
</gene>
<keyword evidence="6" id="KW-1185">Reference proteome</keyword>
<dbReference type="SUPFAM" id="SSF53474">
    <property type="entry name" value="alpha/beta-Hydrolases"/>
    <property type="match status" value="1"/>
</dbReference>
<dbReference type="PROSITE" id="PS51257">
    <property type="entry name" value="PROKAR_LIPOPROTEIN"/>
    <property type="match status" value="1"/>
</dbReference>
<feature type="compositionally biased region" description="Gly residues" evidence="3">
    <location>
        <begin position="33"/>
        <end position="44"/>
    </location>
</feature>
<comment type="caution">
    <text evidence="5">The sequence shown here is derived from an EMBL/GenBank/DDBJ whole genome shotgun (WGS) entry which is preliminary data.</text>
</comment>
<keyword evidence="1 4" id="KW-0732">Signal</keyword>
<dbReference type="InterPro" id="IPR050955">
    <property type="entry name" value="Plant_Biomass_Hydrol_Est"/>
</dbReference>
<feature type="signal peptide" evidence="4">
    <location>
        <begin position="1"/>
        <end position="27"/>
    </location>
</feature>
<evidence type="ECO:0000256" key="4">
    <source>
        <dbReference type="SAM" id="SignalP"/>
    </source>
</evidence>
<evidence type="ECO:0000313" key="5">
    <source>
        <dbReference type="EMBL" id="MBG6093685.1"/>
    </source>
</evidence>
<dbReference type="AlphaFoldDB" id="A0A931DPF6"/>
<reference evidence="5" key="1">
    <citation type="submission" date="2020-11" db="EMBL/GenBank/DDBJ databases">
        <title>Sequencing the genomes of 1000 actinobacteria strains.</title>
        <authorList>
            <person name="Klenk H.-P."/>
        </authorList>
    </citation>
    <scope>NUCLEOTIDE SEQUENCE</scope>
    <source>
        <strain evidence="5">DSM 43175</strain>
    </source>
</reference>
<proteinExistence type="predicted"/>
<dbReference type="Pfam" id="PF10503">
    <property type="entry name" value="Esterase_PHB"/>
    <property type="match status" value="1"/>
</dbReference>
<evidence type="ECO:0000256" key="3">
    <source>
        <dbReference type="SAM" id="MobiDB-lite"/>
    </source>
</evidence>
<evidence type="ECO:0000313" key="6">
    <source>
        <dbReference type="Proteomes" id="UP000614047"/>
    </source>
</evidence>
<dbReference type="GO" id="GO:0016787">
    <property type="term" value="F:hydrolase activity"/>
    <property type="evidence" value="ECO:0007669"/>
    <property type="project" value="UniProtKB-KW"/>
</dbReference>
<dbReference type="Gene3D" id="3.40.50.1820">
    <property type="entry name" value="alpha/beta hydrolase"/>
    <property type="match status" value="1"/>
</dbReference>
<feature type="chain" id="PRO_5037152299" evidence="4">
    <location>
        <begin position="28"/>
        <end position="335"/>
    </location>
</feature>
<keyword evidence="2" id="KW-0378">Hydrolase</keyword>
<dbReference type="PANTHER" id="PTHR43037">
    <property type="entry name" value="UNNAMED PRODUCT-RELATED"/>
    <property type="match status" value="1"/>
</dbReference>
<feature type="region of interest" description="Disordered" evidence="3">
    <location>
        <begin position="33"/>
        <end position="66"/>
    </location>
</feature>
<dbReference type="Proteomes" id="UP000614047">
    <property type="component" value="Unassembled WGS sequence"/>
</dbReference>
<organism evidence="5 6">
    <name type="scientific">Actinomadura viridis</name>
    <dbReference type="NCBI Taxonomy" id="58110"/>
    <lineage>
        <taxon>Bacteria</taxon>
        <taxon>Bacillati</taxon>
        <taxon>Actinomycetota</taxon>
        <taxon>Actinomycetes</taxon>
        <taxon>Streptosporangiales</taxon>
        <taxon>Thermomonosporaceae</taxon>
        <taxon>Actinomadura</taxon>
    </lineage>
</organism>
<dbReference type="InterPro" id="IPR010126">
    <property type="entry name" value="Esterase_phb"/>
</dbReference>
<dbReference type="GO" id="GO:0005576">
    <property type="term" value="C:extracellular region"/>
    <property type="evidence" value="ECO:0007669"/>
    <property type="project" value="InterPro"/>
</dbReference>
<protein>
    <submittedName>
        <fullName evidence="5">Polyhydroxybutyrate depolymerase</fullName>
    </submittedName>
</protein>
<dbReference type="PANTHER" id="PTHR43037:SF1">
    <property type="entry name" value="BLL1128 PROTEIN"/>
    <property type="match status" value="1"/>
</dbReference>
<dbReference type="RefSeq" id="WP_197015715.1">
    <property type="nucleotide sequence ID" value="NZ_BAABES010000003.1"/>
</dbReference>
<sequence length="335" mass="34926">MRRLLPAPFPALPALLALFLSAAVALAGCSGTPGGDGPGGGEPGAEGTRKPRATEKAPATVRGIPTRTGTHKQKLDVGTFGHREYLLHVPPELTRTSWRDGRPRAPLPLVLALHGGLANMGKMRALTGYDAIADDEGFLVAYPDGFMTTWNAGDCCGAAKIGKIDDVGFLTRLIDTLTGAGLADPDRVYVAGFSNGAGMAYRMACERPGKVAGIGVVEGALVTECDPDRPVSAMIVHGTADRNVPFGGGGRRDINDGRPFPPVTEAVDFWRKVAGVPAPTRRLRGPGGGTACSATGKGRDGAAVAFCKIEGGTHHWPAGTSRMLWDFFAGHPRGR</sequence>